<dbReference type="RefSeq" id="XP_040157681.1">
    <property type="nucleotide sequence ID" value="XM_040301747.1"/>
</dbReference>
<feature type="domain" description="Myb/SANT-like DNA-binding" evidence="1">
    <location>
        <begin position="4"/>
        <end position="92"/>
    </location>
</feature>
<sequence length="252" mass="29527">MTKRNMWSYDETLEMLNIMLRQESLKAMNGRPFRKDKAFRLVYEEMVHRGYSTKDPKQIEYRWKNLKRQYVDLQKDPTLVDTNPFPYYDEIDVLMKGKPPAASQTTKLCELVISKVERSSTMEAEEVLLESEMEPIEQVECEIDPPIASEEVVEETVVESSPQPQTAQPVPKRLKRSRRRQGELPKAFLPPYKTATEEEVFRNQKKLIDYQFGLYSKAQEESDQKFLAMSRQLLEECNDKFQVFLAKLAPGN</sequence>
<dbReference type="VEuPathDB" id="VectorBase:AARA21_009629"/>
<dbReference type="InterPro" id="IPR044822">
    <property type="entry name" value="Myb_DNA-bind_4"/>
</dbReference>
<name>A0A182HGU2_ANOAR</name>
<reference evidence="2" key="1">
    <citation type="submission" date="2022-08" db="UniProtKB">
        <authorList>
            <consortium name="EnsemblMetazoa"/>
        </authorList>
    </citation>
    <scope>IDENTIFICATION</scope>
    <source>
        <strain evidence="2">Dongola</strain>
    </source>
</reference>
<dbReference type="EMBL" id="APCN01005945">
    <property type="status" value="NOT_ANNOTATED_CDS"/>
    <property type="molecule type" value="Genomic_DNA"/>
</dbReference>
<evidence type="ECO:0000313" key="3">
    <source>
        <dbReference type="Proteomes" id="UP000075840"/>
    </source>
</evidence>
<dbReference type="EnsemblMetazoa" id="AARA000445-RA">
    <property type="protein sequence ID" value="AARA000445-PA"/>
    <property type="gene ID" value="AARA000445"/>
</dbReference>
<proteinExistence type="predicted"/>
<dbReference type="AlphaFoldDB" id="A0A182HGU2"/>
<dbReference type="VEuPathDB" id="VectorBase:AARA000445"/>
<organism evidence="2 3">
    <name type="scientific">Anopheles arabiensis</name>
    <name type="common">Mosquito</name>
    <dbReference type="NCBI Taxonomy" id="7173"/>
    <lineage>
        <taxon>Eukaryota</taxon>
        <taxon>Metazoa</taxon>
        <taxon>Ecdysozoa</taxon>
        <taxon>Arthropoda</taxon>
        <taxon>Hexapoda</taxon>
        <taxon>Insecta</taxon>
        <taxon>Pterygota</taxon>
        <taxon>Neoptera</taxon>
        <taxon>Endopterygota</taxon>
        <taxon>Diptera</taxon>
        <taxon>Nematocera</taxon>
        <taxon>Culicoidea</taxon>
        <taxon>Culicidae</taxon>
        <taxon>Anophelinae</taxon>
        <taxon>Anopheles</taxon>
    </lineage>
</organism>
<protein>
    <recommendedName>
        <fullName evidence="1">Myb/SANT-like DNA-binding domain-containing protein</fullName>
    </recommendedName>
</protein>
<evidence type="ECO:0000313" key="2">
    <source>
        <dbReference type="EnsemblMetazoa" id="AARA000445-PA"/>
    </source>
</evidence>
<accession>A0A182HGU2</accession>
<dbReference type="Gene3D" id="1.10.10.60">
    <property type="entry name" value="Homeodomain-like"/>
    <property type="match status" value="1"/>
</dbReference>
<dbReference type="KEGG" id="aara:120897123"/>
<dbReference type="Pfam" id="PF13837">
    <property type="entry name" value="Myb_DNA-bind_4"/>
    <property type="match status" value="1"/>
</dbReference>
<keyword evidence="3" id="KW-1185">Reference proteome</keyword>
<dbReference type="Proteomes" id="UP000075840">
    <property type="component" value="Unassembled WGS sequence"/>
</dbReference>
<evidence type="ECO:0000259" key="1">
    <source>
        <dbReference type="Pfam" id="PF13837"/>
    </source>
</evidence>
<dbReference type="GeneID" id="120897123"/>